<feature type="compositionally biased region" description="Basic and acidic residues" evidence="1">
    <location>
        <begin position="58"/>
        <end position="68"/>
    </location>
</feature>
<evidence type="ECO:0000313" key="2">
    <source>
        <dbReference type="EMBL" id="KAJ8876628.1"/>
    </source>
</evidence>
<dbReference type="Proteomes" id="UP001159363">
    <property type="component" value="Chromosome 7"/>
</dbReference>
<reference evidence="2 3" key="1">
    <citation type="submission" date="2023-02" db="EMBL/GenBank/DDBJ databases">
        <title>LHISI_Scaffold_Assembly.</title>
        <authorList>
            <person name="Stuart O.P."/>
            <person name="Cleave R."/>
            <person name="Magrath M.J.L."/>
            <person name="Mikheyev A.S."/>
        </authorList>
    </citation>
    <scope>NUCLEOTIDE SEQUENCE [LARGE SCALE GENOMIC DNA]</scope>
    <source>
        <strain evidence="2">Daus_M_001</strain>
        <tissue evidence="2">Leg muscle</tissue>
    </source>
</reference>
<proteinExistence type="predicted"/>
<feature type="region of interest" description="Disordered" evidence="1">
    <location>
        <begin position="307"/>
        <end position="341"/>
    </location>
</feature>
<dbReference type="EMBL" id="JARBHB010000008">
    <property type="protein sequence ID" value="KAJ8876628.1"/>
    <property type="molecule type" value="Genomic_DNA"/>
</dbReference>
<keyword evidence="3" id="KW-1185">Reference proteome</keyword>
<name>A0ABQ9GX71_9NEOP</name>
<sequence>MARPNSLGFGQARDGIINTSSQQISSKSWIQSVRGGFAPHKNQSRASMRWKTGRRTSSRREGRGKHETPEKILRPAASSGTIPTCENPGATRPGIETGLNWLEASSLNSSAAASSVVSLHASRQGEPGSISGGVASGFSHVGIVLDDAAGRRVFSGVSRFPRLYIPALLHTQLASPLSALKTPLMFLNDFPRHLFYNRGSRLRPATLMFPAADRRTSSERKRHTRRERFEGDRRFAPRAHSLSGCGQELACKFTGPERSWTQVGAPRAVQRRRGAYYEGYTTQGETLLSGELRPMRVIEVNMERLQNEGVGEKVDSRENPPTNDTVRHDSHLRKSDDPAGD</sequence>
<feature type="region of interest" description="Disordered" evidence="1">
    <location>
        <begin position="1"/>
        <end position="20"/>
    </location>
</feature>
<organism evidence="2 3">
    <name type="scientific">Dryococelus australis</name>
    <dbReference type="NCBI Taxonomy" id="614101"/>
    <lineage>
        <taxon>Eukaryota</taxon>
        <taxon>Metazoa</taxon>
        <taxon>Ecdysozoa</taxon>
        <taxon>Arthropoda</taxon>
        <taxon>Hexapoda</taxon>
        <taxon>Insecta</taxon>
        <taxon>Pterygota</taxon>
        <taxon>Neoptera</taxon>
        <taxon>Polyneoptera</taxon>
        <taxon>Phasmatodea</taxon>
        <taxon>Verophasmatodea</taxon>
        <taxon>Anareolatae</taxon>
        <taxon>Phasmatidae</taxon>
        <taxon>Eurycanthinae</taxon>
        <taxon>Dryococelus</taxon>
    </lineage>
</organism>
<feature type="compositionally biased region" description="Basic and acidic residues" evidence="1">
    <location>
        <begin position="307"/>
        <end position="318"/>
    </location>
</feature>
<protein>
    <submittedName>
        <fullName evidence="2">Uncharacterized protein</fullName>
    </submittedName>
</protein>
<accession>A0ABQ9GX71</accession>
<gene>
    <name evidence="2" type="ORF">PR048_021073</name>
</gene>
<evidence type="ECO:0000256" key="1">
    <source>
        <dbReference type="SAM" id="MobiDB-lite"/>
    </source>
</evidence>
<evidence type="ECO:0000313" key="3">
    <source>
        <dbReference type="Proteomes" id="UP001159363"/>
    </source>
</evidence>
<feature type="region of interest" description="Disordered" evidence="1">
    <location>
        <begin position="36"/>
        <end position="68"/>
    </location>
</feature>
<feature type="compositionally biased region" description="Basic and acidic residues" evidence="1">
    <location>
        <begin position="325"/>
        <end position="341"/>
    </location>
</feature>
<comment type="caution">
    <text evidence="2">The sequence shown here is derived from an EMBL/GenBank/DDBJ whole genome shotgun (WGS) entry which is preliminary data.</text>
</comment>